<dbReference type="InterPro" id="IPR029033">
    <property type="entry name" value="His_PPase_superfam"/>
</dbReference>
<dbReference type="InterPro" id="IPR051021">
    <property type="entry name" value="Mito_Ser/Thr_phosphatase"/>
</dbReference>
<protein>
    <submittedName>
        <fullName evidence="2">Phosphohistidine phosphatase</fullName>
    </submittedName>
</protein>
<accession>A0ABT1HIL1</accession>
<name>A0ABT1HIL1_9NOCA</name>
<reference evidence="2 3" key="1">
    <citation type="submission" date="2022-06" db="EMBL/GenBank/DDBJ databases">
        <title>Genomic Encyclopedia of Archaeal and Bacterial Type Strains, Phase II (KMG-II): from individual species to whole genera.</title>
        <authorList>
            <person name="Goeker M."/>
        </authorList>
    </citation>
    <scope>NUCLEOTIDE SEQUENCE [LARGE SCALE GENOMIC DNA]</scope>
    <source>
        <strain evidence="2 3">DSM 44693</strain>
    </source>
</reference>
<dbReference type="EMBL" id="JAMTCJ010000003">
    <property type="protein sequence ID" value="MCP2177762.1"/>
    <property type="molecule type" value="Genomic_DNA"/>
</dbReference>
<dbReference type="InterPro" id="IPR013078">
    <property type="entry name" value="His_Pase_superF_clade-1"/>
</dbReference>
<evidence type="ECO:0000313" key="3">
    <source>
        <dbReference type="Proteomes" id="UP001206895"/>
    </source>
</evidence>
<dbReference type="Pfam" id="PF00300">
    <property type="entry name" value="His_Phos_1"/>
    <property type="match status" value="1"/>
</dbReference>
<dbReference type="PANTHER" id="PTHR20935">
    <property type="entry name" value="PHOSPHOGLYCERATE MUTASE-RELATED"/>
    <property type="match status" value="1"/>
</dbReference>
<evidence type="ECO:0000313" key="2">
    <source>
        <dbReference type="EMBL" id="MCP2177762.1"/>
    </source>
</evidence>
<keyword evidence="3" id="KW-1185">Reference proteome</keyword>
<gene>
    <name evidence="2" type="ORF">LX13_003590</name>
</gene>
<dbReference type="Proteomes" id="UP001206895">
    <property type="component" value="Unassembled WGS sequence"/>
</dbReference>
<dbReference type="SUPFAM" id="SSF53254">
    <property type="entry name" value="Phosphoglycerate mutase-like"/>
    <property type="match status" value="1"/>
</dbReference>
<organism evidence="2 3">
    <name type="scientific">Williamsia maris</name>
    <dbReference type="NCBI Taxonomy" id="72806"/>
    <lineage>
        <taxon>Bacteria</taxon>
        <taxon>Bacillati</taxon>
        <taxon>Actinomycetota</taxon>
        <taxon>Actinomycetes</taxon>
        <taxon>Mycobacteriales</taxon>
        <taxon>Nocardiaceae</taxon>
        <taxon>Williamsia</taxon>
    </lineage>
</organism>
<dbReference type="PANTHER" id="PTHR20935:SF1">
    <property type="entry name" value="SLL1549 PROTEIN"/>
    <property type="match status" value="1"/>
</dbReference>
<proteinExistence type="predicted"/>
<evidence type="ECO:0000256" key="1">
    <source>
        <dbReference type="ARBA" id="ARBA00022801"/>
    </source>
</evidence>
<dbReference type="CDD" id="cd07067">
    <property type="entry name" value="HP_PGM_like"/>
    <property type="match status" value="1"/>
</dbReference>
<dbReference type="SMART" id="SM00855">
    <property type="entry name" value="PGAM"/>
    <property type="match status" value="1"/>
</dbReference>
<keyword evidence="1" id="KW-0378">Hydrolase</keyword>
<comment type="caution">
    <text evidence="2">The sequence shown here is derived from an EMBL/GenBank/DDBJ whole genome shotgun (WGS) entry which is preliminary data.</text>
</comment>
<sequence>MIGPMAGTLILMRHGKSGYPDGVADHERPLAERGIREAELAGEWMARDGLEVDAVICSTATRTRQTLQRTGIDADSVSYVDAVYGGTPDDVFEAIRAHVAEDAQTVLVVGHEPGMPATALTLDPDADIDQFPTSAYAVLTVEADWDQIGVSAEDTATLEGLFIPR</sequence>
<dbReference type="Gene3D" id="3.40.50.1240">
    <property type="entry name" value="Phosphoglycerate mutase-like"/>
    <property type="match status" value="1"/>
</dbReference>